<dbReference type="PANTHER" id="PTHR34039:SF1">
    <property type="entry name" value="UPF0102 PROTEIN YRAN"/>
    <property type="match status" value="1"/>
</dbReference>
<evidence type="ECO:0000313" key="6">
    <source>
        <dbReference type="Proteomes" id="UP000093336"/>
    </source>
</evidence>
<comment type="similarity">
    <text evidence="1 2">Belongs to the UPF0102 family.</text>
</comment>
<dbReference type="RefSeq" id="WP_058449793.1">
    <property type="nucleotide sequence ID" value="NZ_CAAAJF010000002.1"/>
</dbReference>
<organism evidence="3 5">
    <name type="scientific">Legionella jamestowniensis</name>
    <dbReference type="NCBI Taxonomy" id="455"/>
    <lineage>
        <taxon>Bacteria</taxon>
        <taxon>Pseudomonadati</taxon>
        <taxon>Pseudomonadota</taxon>
        <taxon>Gammaproteobacteria</taxon>
        <taxon>Legionellales</taxon>
        <taxon>Legionellaceae</taxon>
        <taxon>Legionella</taxon>
    </lineage>
</organism>
<dbReference type="Pfam" id="PF02021">
    <property type="entry name" value="UPF0102"/>
    <property type="match status" value="1"/>
</dbReference>
<sequence length="119" mass="13392">MSTRKIGLAIEQQAQVYLETRGLKWISSNYQCRLGEIDLIMRDGGYLVFVEVRARSSAAFGGAAASITYGKRQKIIKTASHYLLSNKLTDKQPVRFDVLSFEGKTPQVNWIKNAFGLDF</sequence>
<dbReference type="OrthoDB" id="9794876at2"/>
<dbReference type="EMBL" id="LNYG01000013">
    <property type="protein sequence ID" value="KTD07699.1"/>
    <property type="molecule type" value="Genomic_DNA"/>
</dbReference>
<reference evidence="3 5" key="1">
    <citation type="submission" date="2015-11" db="EMBL/GenBank/DDBJ databases">
        <title>Genomic analysis of 38 Legionella species identifies large and diverse effector repertoires.</title>
        <authorList>
            <person name="Burstein D."/>
            <person name="Amaro F."/>
            <person name="Zusman T."/>
            <person name="Lifshitz Z."/>
            <person name="Cohen O."/>
            <person name="Gilbert J.A."/>
            <person name="Pupko T."/>
            <person name="Shuman H.A."/>
            <person name="Segal G."/>
        </authorList>
    </citation>
    <scope>NUCLEOTIDE SEQUENCE [LARGE SCALE GENOMIC DNA]</scope>
    <source>
        <strain evidence="3 5">JA-26-G1-E2</strain>
    </source>
</reference>
<evidence type="ECO:0000313" key="3">
    <source>
        <dbReference type="EMBL" id="KTD07699.1"/>
    </source>
</evidence>
<proteinExistence type="inferred from homology"/>
<dbReference type="InterPro" id="IPR011856">
    <property type="entry name" value="tRNA_endonuc-like_dom_sf"/>
</dbReference>
<dbReference type="STRING" id="455.Ljam_1894"/>
<dbReference type="NCBIfam" id="NF009150">
    <property type="entry name" value="PRK12497.1-3"/>
    <property type="match status" value="1"/>
</dbReference>
<dbReference type="Proteomes" id="UP000054715">
    <property type="component" value="Unassembled WGS sequence"/>
</dbReference>
<dbReference type="Proteomes" id="UP000093336">
    <property type="component" value="Unassembled WGS sequence"/>
</dbReference>
<dbReference type="PANTHER" id="PTHR34039">
    <property type="entry name" value="UPF0102 PROTEIN YRAN"/>
    <property type="match status" value="1"/>
</dbReference>
<evidence type="ECO:0000313" key="5">
    <source>
        <dbReference type="Proteomes" id="UP000054715"/>
    </source>
</evidence>
<evidence type="ECO:0000256" key="1">
    <source>
        <dbReference type="ARBA" id="ARBA00006738"/>
    </source>
</evidence>
<evidence type="ECO:0000313" key="4">
    <source>
        <dbReference type="EMBL" id="OCH99437.1"/>
    </source>
</evidence>
<dbReference type="GO" id="GO:0003676">
    <property type="term" value="F:nucleic acid binding"/>
    <property type="evidence" value="ECO:0007669"/>
    <property type="project" value="InterPro"/>
</dbReference>
<dbReference type="InterPro" id="IPR003509">
    <property type="entry name" value="UPF0102_YraN-like"/>
</dbReference>
<keyword evidence="6" id="KW-1185">Reference proteome</keyword>
<dbReference type="PATRIC" id="fig|455.5.peg.1994"/>
<dbReference type="SUPFAM" id="SSF52980">
    <property type="entry name" value="Restriction endonuclease-like"/>
    <property type="match status" value="1"/>
</dbReference>
<dbReference type="EMBL" id="LYOZ01000001">
    <property type="protein sequence ID" value="OCH99437.1"/>
    <property type="molecule type" value="Genomic_DNA"/>
</dbReference>
<dbReference type="AlphaFoldDB" id="A0A0W0UIM0"/>
<dbReference type="Gene3D" id="3.40.1350.10">
    <property type="match status" value="1"/>
</dbReference>
<reference evidence="4 6" key="2">
    <citation type="submission" date="2016-05" db="EMBL/GenBank/DDBJ databases">
        <authorList>
            <person name="Prochazka B."/>
            <person name="Indra A."/>
            <person name="Hasenberger P."/>
            <person name="Blaschitz M."/>
            <person name="Wagner L."/>
            <person name="Wewalka G."/>
            <person name="Sorschag S."/>
            <person name="Schmid D."/>
            <person name="Ruppitsch W."/>
        </authorList>
    </citation>
    <scope>NUCLEOTIDE SEQUENCE [LARGE SCALE GENOMIC DNA]</scope>
    <source>
        <strain evidence="4 6">974010_12</strain>
    </source>
</reference>
<gene>
    <name evidence="4" type="ORF">A8135_07075</name>
    <name evidence="3" type="ORF">Ljam_1894</name>
</gene>
<comment type="caution">
    <text evidence="3">The sequence shown here is derived from an EMBL/GenBank/DDBJ whole genome shotgun (WGS) entry which is preliminary data.</text>
</comment>
<dbReference type="InterPro" id="IPR011335">
    <property type="entry name" value="Restrct_endonuc-II-like"/>
</dbReference>
<protein>
    <recommendedName>
        <fullName evidence="2">UPF0102 protein A8135_07075</fullName>
    </recommendedName>
</protein>
<evidence type="ECO:0000256" key="2">
    <source>
        <dbReference type="HAMAP-Rule" id="MF_00048"/>
    </source>
</evidence>
<dbReference type="NCBIfam" id="TIGR00252">
    <property type="entry name" value="YraN family protein"/>
    <property type="match status" value="1"/>
</dbReference>
<dbReference type="HAMAP" id="MF_00048">
    <property type="entry name" value="UPF0102"/>
    <property type="match status" value="1"/>
</dbReference>
<name>A0A0W0UIM0_9GAMM</name>
<accession>A0A0W0UIM0</accession>